<dbReference type="GO" id="GO:0004222">
    <property type="term" value="F:metalloendopeptidase activity"/>
    <property type="evidence" value="ECO:0007669"/>
    <property type="project" value="InterPro"/>
</dbReference>
<organism evidence="5 6">
    <name type="scientific">Lihuaxuella thermophila</name>
    <dbReference type="NCBI Taxonomy" id="1173111"/>
    <lineage>
        <taxon>Bacteria</taxon>
        <taxon>Bacillati</taxon>
        <taxon>Bacillota</taxon>
        <taxon>Bacilli</taxon>
        <taxon>Bacillales</taxon>
        <taxon>Thermoactinomycetaceae</taxon>
        <taxon>Lihuaxuella</taxon>
    </lineage>
</organism>
<dbReference type="EMBL" id="FOCQ01000011">
    <property type="protein sequence ID" value="SEN44510.1"/>
    <property type="molecule type" value="Genomic_DNA"/>
</dbReference>
<reference evidence="5 6" key="1">
    <citation type="submission" date="2016-10" db="EMBL/GenBank/DDBJ databases">
        <authorList>
            <person name="de Groot N.N."/>
        </authorList>
    </citation>
    <scope>NUCLEOTIDE SEQUENCE [LARGE SCALE GENOMIC DNA]</scope>
    <source>
        <strain evidence="5 6">DSM 46701</strain>
    </source>
</reference>
<dbReference type="PANTHER" id="PTHR11851:SF49">
    <property type="entry name" value="MITOCHONDRIAL-PROCESSING PEPTIDASE SUBUNIT ALPHA"/>
    <property type="match status" value="1"/>
</dbReference>
<proteinExistence type="inferred from homology"/>
<dbReference type="Pfam" id="PF00675">
    <property type="entry name" value="Peptidase_M16"/>
    <property type="match status" value="1"/>
</dbReference>
<evidence type="ECO:0000259" key="4">
    <source>
        <dbReference type="Pfam" id="PF05193"/>
    </source>
</evidence>
<dbReference type="STRING" id="1173111.SAMN05444955_111112"/>
<dbReference type="OrthoDB" id="9811314at2"/>
<comment type="similarity">
    <text evidence="1 2">Belongs to the peptidase M16 family.</text>
</comment>
<dbReference type="RefSeq" id="WP_089970052.1">
    <property type="nucleotide sequence ID" value="NZ_FOCQ01000011.1"/>
</dbReference>
<sequence length="417" mass="46721">MILKHTLPNGIRIVAEQIPYVRSVAVGIWIGTGSENETPGENGISHFIEHMMFKGTKKRTARQLAEAFDEIGGHVNAFTAKEMTCYYAKVLDQHFPISLEILADMFFESTFAETEIEKEKKVIVEEIRMVEDTPDDLVHDLLSEASFGNHALGHPVLGSVENVQGFRREDLLRYKDRYYNPHNVVIAVAGNLPDDYLQQVEAAFARHEGDSVSVKNKRPSFTPNIKIKKKKTEQTHLCLGLPGLSVSDSRIYTLVLLNNVLGGNMSSRLFQEIREERGLAYSVFSYHSAHRETGLFAIYAGTAHGQENEVLECVQNILSEVKENGLTASELNKAKEQLKGSLMLGLESTNNRMSRLGRNELLLGRHITLDQIVESVEKITLDDVNQLAREIFSSPMSLALISPEGKVPQSFRRNNLA</sequence>
<dbReference type="InterPro" id="IPR011765">
    <property type="entry name" value="Pept_M16_N"/>
</dbReference>
<dbReference type="GO" id="GO:0006508">
    <property type="term" value="P:proteolysis"/>
    <property type="evidence" value="ECO:0007669"/>
    <property type="project" value="InterPro"/>
</dbReference>
<dbReference type="Gene3D" id="3.30.830.10">
    <property type="entry name" value="Metalloenzyme, LuxS/M16 peptidase-like"/>
    <property type="match status" value="2"/>
</dbReference>
<gene>
    <name evidence="5" type="ORF">SAMN05444955_111112</name>
</gene>
<dbReference type="InterPro" id="IPR050361">
    <property type="entry name" value="MPP/UQCRC_Complex"/>
</dbReference>
<feature type="domain" description="Peptidase M16 N-terminal" evidence="3">
    <location>
        <begin position="12"/>
        <end position="158"/>
    </location>
</feature>
<evidence type="ECO:0000256" key="2">
    <source>
        <dbReference type="RuleBase" id="RU004447"/>
    </source>
</evidence>
<dbReference type="AlphaFoldDB" id="A0A1H8GL18"/>
<name>A0A1H8GL18_9BACL</name>
<evidence type="ECO:0000259" key="3">
    <source>
        <dbReference type="Pfam" id="PF00675"/>
    </source>
</evidence>
<protein>
    <submittedName>
        <fullName evidence="5">Predicted Zn-dependent peptidase</fullName>
    </submittedName>
</protein>
<evidence type="ECO:0000313" key="6">
    <source>
        <dbReference type="Proteomes" id="UP000199695"/>
    </source>
</evidence>
<dbReference type="SUPFAM" id="SSF63411">
    <property type="entry name" value="LuxS/MPP-like metallohydrolase"/>
    <property type="match status" value="2"/>
</dbReference>
<keyword evidence="6" id="KW-1185">Reference proteome</keyword>
<dbReference type="InterPro" id="IPR001431">
    <property type="entry name" value="Pept_M16_Zn_BS"/>
</dbReference>
<dbReference type="GO" id="GO:0046872">
    <property type="term" value="F:metal ion binding"/>
    <property type="evidence" value="ECO:0007669"/>
    <property type="project" value="InterPro"/>
</dbReference>
<dbReference type="FunFam" id="3.30.830.10:FF:000008">
    <property type="entry name" value="Mitochondrial-processing peptidase subunit beta"/>
    <property type="match status" value="1"/>
</dbReference>
<feature type="domain" description="Peptidase M16 C-terminal" evidence="4">
    <location>
        <begin position="167"/>
        <end position="338"/>
    </location>
</feature>
<dbReference type="Proteomes" id="UP000199695">
    <property type="component" value="Unassembled WGS sequence"/>
</dbReference>
<dbReference type="InterPro" id="IPR007863">
    <property type="entry name" value="Peptidase_M16_C"/>
</dbReference>
<accession>A0A1H8GL18</accession>
<evidence type="ECO:0000313" key="5">
    <source>
        <dbReference type="EMBL" id="SEN44510.1"/>
    </source>
</evidence>
<dbReference type="Pfam" id="PF05193">
    <property type="entry name" value="Peptidase_M16_C"/>
    <property type="match status" value="1"/>
</dbReference>
<dbReference type="PROSITE" id="PS00143">
    <property type="entry name" value="INSULINASE"/>
    <property type="match status" value="1"/>
</dbReference>
<evidence type="ECO:0000256" key="1">
    <source>
        <dbReference type="ARBA" id="ARBA00007261"/>
    </source>
</evidence>
<dbReference type="InterPro" id="IPR011249">
    <property type="entry name" value="Metalloenz_LuxS/M16"/>
</dbReference>
<dbReference type="PANTHER" id="PTHR11851">
    <property type="entry name" value="METALLOPROTEASE"/>
    <property type="match status" value="1"/>
</dbReference>